<evidence type="ECO:0000313" key="9">
    <source>
        <dbReference type="EMBL" id="KEF39348.1"/>
    </source>
</evidence>
<accession>A0A072NQZ8</accession>
<sequence length="465" mass="53261">MLWIPIDRTLDIPLKRQVYEYIRKLILNGELKAGEKLPATRECASQLGISRNVVIEAFEQLLAEGYIVGQQGSGTFVAEGAFLEQMQDERTTTLEISEECIQEKGVIDFRSGIPALDIFPRKDWGRLAKDVCLEAPDYAFGYDHPEGRLELRKILSQYLRRTRGVNCHADQIVITSGATQAFSLITKLLLSQDDKVIIEDPITNEIQTIFTSTGATLIPIPVDEQGMRTDLLSDGEKPKFIFVTPSHQFPLGSILPIQRRIQLIQYARVNECYIVEDDYDSEFRYDGEPISSLQGLDSERVIYVGTFSKNLSPALRMGYLVLPQALIERCRSLKWFHDLHTPSLNQMLLARFIEEGLLERHIRKMRKVYMKRREVLREALIREFGHSGEISGDSTGLHLIAEFKGIEFTEDLIKRLYQNHVKVYPVEHHTIHKGRHVNKVILGYGNLREQEIEEGVRNLRKVLGN</sequence>
<dbReference type="GO" id="GO:0003677">
    <property type="term" value="F:DNA binding"/>
    <property type="evidence" value="ECO:0007669"/>
    <property type="project" value="UniProtKB-KW"/>
</dbReference>
<dbReference type="InterPro" id="IPR000524">
    <property type="entry name" value="Tscrpt_reg_HTH_GntR"/>
</dbReference>
<dbReference type="SUPFAM" id="SSF46785">
    <property type="entry name" value="Winged helix' DNA-binding domain"/>
    <property type="match status" value="1"/>
</dbReference>
<keyword evidence="7" id="KW-0804">Transcription</keyword>
<dbReference type="OrthoDB" id="9808770at2"/>
<dbReference type="Pfam" id="PF00392">
    <property type="entry name" value="GntR"/>
    <property type="match status" value="1"/>
</dbReference>
<dbReference type="InterPro" id="IPR036388">
    <property type="entry name" value="WH-like_DNA-bd_sf"/>
</dbReference>
<comment type="similarity">
    <text evidence="2">In the C-terminal section; belongs to the class-I pyridoxal-phosphate-dependent aminotransferase family.</text>
</comment>
<gene>
    <name evidence="9" type="ORF">M670_01111</name>
</gene>
<dbReference type="AlphaFoldDB" id="A0A072NQZ8"/>
<dbReference type="RefSeq" id="WP_035193936.1">
    <property type="nucleotide sequence ID" value="NZ_JJRY01000003.1"/>
</dbReference>
<dbReference type="InterPro" id="IPR036390">
    <property type="entry name" value="WH_DNA-bd_sf"/>
</dbReference>
<dbReference type="CDD" id="cd00609">
    <property type="entry name" value="AAT_like"/>
    <property type="match status" value="1"/>
</dbReference>
<dbReference type="PRINTS" id="PR00035">
    <property type="entry name" value="HTHGNTR"/>
</dbReference>
<dbReference type="EMBL" id="JJRY01000003">
    <property type="protein sequence ID" value="KEF39348.1"/>
    <property type="molecule type" value="Genomic_DNA"/>
</dbReference>
<dbReference type="Pfam" id="PF00155">
    <property type="entry name" value="Aminotran_1_2"/>
    <property type="match status" value="1"/>
</dbReference>
<dbReference type="InterPro" id="IPR015424">
    <property type="entry name" value="PyrdxlP-dep_Trfase"/>
</dbReference>
<comment type="cofactor">
    <cofactor evidence="1">
        <name>pyridoxal 5'-phosphate</name>
        <dbReference type="ChEBI" id="CHEBI:597326"/>
    </cofactor>
</comment>
<keyword evidence="5" id="KW-0805">Transcription regulation</keyword>
<protein>
    <submittedName>
        <fullName evidence="9">Transcriptional regulator, GntR family</fullName>
    </submittedName>
</protein>
<dbReference type="Gene3D" id="3.40.640.10">
    <property type="entry name" value="Type I PLP-dependent aspartate aminotransferase-like (Major domain)"/>
    <property type="match status" value="1"/>
</dbReference>
<comment type="caution">
    <text evidence="9">The sequence shown here is derived from an EMBL/GenBank/DDBJ whole genome shotgun (WGS) entry which is preliminary data.</text>
</comment>
<evidence type="ECO:0000256" key="6">
    <source>
        <dbReference type="ARBA" id="ARBA00023125"/>
    </source>
</evidence>
<dbReference type="PANTHER" id="PTHR46577:SF1">
    <property type="entry name" value="HTH-TYPE TRANSCRIPTIONAL REGULATORY PROTEIN GABR"/>
    <property type="match status" value="1"/>
</dbReference>
<organism evidence="9 10">
    <name type="scientific">Schinkia azotoformans MEV2011</name>
    <dbReference type="NCBI Taxonomy" id="1348973"/>
    <lineage>
        <taxon>Bacteria</taxon>
        <taxon>Bacillati</taxon>
        <taxon>Bacillota</taxon>
        <taxon>Bacilli</taxon>
        <taxon>Bacillales</taxon>
        <taxon>Bacillaceae</taxon>
        <taxon>Calidifontibacillus/Schinkia group</taxon>
        <taxon>Schinkia</taxon>
    </lineage>
</organism>
<evidence type="ECO:0000256" key="7">
    <source>
        <dbReference type="ARBA" id="ARBA00023163"/>
    </source>
</evidence>
<dbReference type="InterPro" id="IPR004839">
    <property type="entry name" value="Aminotransferase_I/II_large"/>
</dbReference>
<keyword evidence="6" id="KW-0238">DNA-binding</keyword>
<dbReference type="GO" id="GO:0003700">
    <property type="term" value="F:DNA-binding transcription factor activity"/>
    <property type="evidence" value="ECO:0007669"/>
    <property type="project" value="InterPro"/>
</dbReference>
<dbReference type="PROSITE" id="PS50949">
    <property type="entry name" value="HTH_GNTR"/>
    <property type="match status" value="1"/>
</dbReference>
<dbReference type="PANTHER" id="PTHR46577">
    <property type="entry name" value="HTH-TYPE TRANSCRIPTIONAL REGULATORY PROTEIN GABR"/>
    <property type="match status" value="1"/>
</dbReference>
<feature type="domain" description="HTH gntR-type" evidence="8">
    <location>
        <begin position="12"/>
        <end position="80"/>
    </location>
</feature>
<dbReference type="SUPFAM" id="SSF53383">
    <property type="entry name" value="PLP-dependent transferases"/>
    <property type="match status" value="1"/>
</dbReference>
<proteinExistence type="inferred from homology"/>
<evidence type="ECO:0000256" key="3">
    <source>
        <dbReference type="ARBA" id="ARBA00022576"/>
    </source>
</evidence>
<dbReference type="PATRIC" id="fig|1348973.3.peg.1082"/>
<keyword evidence="3" id="KW-0808">Transferase</keyword>
<evidence type="ECO:0000256" key="1">
    <source>
        <dbReference type="ARBA" id="ARBA00001933"/>
    </source>
</evidence>
<evidence type="ECO:0000256" key="5">
    <source>
        <dbReference type="ARBA" id="ARBA00023015"/>
    </source>
</evidence>
<dbReference type="SMART" id="SM00345">
    <property type="entry name" value="HTH_GNTR"/>
    <property type="match status" value="1"/>
</dbReference>
<dbReference type="CDD" id="cd07377">
    <property type="entry name" value="WHTH_GntR"/>
    <property type="match status" value="1"/>
</dbReference>
<evidence type="ECO:0000256" key="2">
    <source>
        <dbReference type="ARBA" id="ARBA00005384"/>
    </source>
</evidence>
<dbReference type="InterPro" id="IPR051446">
    <property type="entry name" value="HTH_trans_reg/aminotransferase"/>
</dbReference>
<keyword evidence="3" id="KW-0032">Aminotransferase</keyword>
<dbReference type="GO" id="GO:0008483">
    <property type="term" value="F:transaminase activity"/>
    <property type="evidence" value="ECO:0007669"/>
    <property type="project" value="UniProtKB-KW"/>
</dbReference>
<dbReference type="GO" id="GO:0030170">
    <property type="term" value="F:pyridoxal phosphate binding"/>
    <property type="evidence" value="ECO:0007669"/>
    <property type="project" value="InterPro"/>
</dbReference>
<dbReference type="Gene3D" id="1.10.10.10">
    <property type="entry name" value="Winged helix-like DNA-binding domain superfamily/Winged helix DNA-binding domain"/>
    <property type="match status" value="1"/>
</dbReference>
<dbReference type="Proteomes" id="UP000027936">
    <property type="component" value="Unassembled WGS sequence"/>
</dbReference>
<name>A0A072NQZ8_SCHAZ</name>
<dbReference type="InterPro" id="IPR015421">
    <property type="entry name" value="PyrdxlP-dep_Trfase_major"/>
</dbReference>
<reference evidence="9 10" key="1">
    <citation type="submission" date="2014-04" db="EMBL/GenBank/DDBJ databases">
        <title>Draft genome sequence of Bacillus azotoformans MEV2011, a (co-) denitrifying strain unable to grow in the presence of oxygen.</title>
        <authorList>
            <person name="Nielsen M."/>
            <person name="Schreiber L."/>
            <person name="Finster K."/>
            <person name="Schramm A."/>
        </authorList>
    </citation>
    <scope>NUCLEOTIDE SEQUENCE [LARGE SCALE GENOMIC DNA]</scope>
    <source>
        <strain evidence="9 10">MEV2011</strain>
    </source>
</reference>
<evidence type="ECO:0000256" key="4">
    <source>
        <dbReference type="ARBA" id="ARBA00022898"/>
    </source>
</evidence>
<evidence type="ECO:0000313" key="10">
    <source>
        <dbReference type="Proteomes" id="UP000027936"/>
    </source>
</evidence>
<evidence type="ECO:0000259" key="8">
    <source>
        <dbReference type="PROSITE" id="PS50949"/>
    </source>
</evidence>
<keyword evidence="4" id="KW-0663">Pyridoxal phosphate</keyword>